<evidence type="ECO:0000313" key="3">
    <source>
        <dbReference type="Proteomes" id="UP001321486"/>
    </source>
</evidence>
<dbReference type="Proteomes" id="UP001321486">
    <property type="component" value="Chromosome"/>
</dbReference>
<sequence>MARNTERNLEVADDEDLSESEDAPSDGGAAVDVDETVDSVSPGATSAADTDTTPEDGTTGEPAGEDTTEE</sequence>
<keyword evidence="3" id="KW-1185">Reference proteome</keyword>
<feature type="compositionally biased region" description="Low complexity" evidence="1">
    <location>
        <begin position="47"/>
        <end position="62"/>
    </location>
</feature>
<feature type="compositionally biased region" description="Acidic residues" evidence="1">
    <location>
        <begin position="11"/>
        <end position="24"/>
    </location>
</feature>
<name>A0ABN6XUT6_9MICO</name>
<feature type="region of interest" description="Disordered" evidence="1">
    <location>
        <begin position="1"/>
        <end position="70"/>
    </location>
</feature>
<accession>A0ABN6XUT6</accession>
<protein>
    <submittedName>
        <fullName evidence="2">Uncharacterized protein</fullName>
    </submittedName>
</protein>
<proteinExistence type="predicted"/>
<evidence type="ECO:0000313" key="2">
    <source>
        <dbReference type="EMBL" id="BDZ48694.1"/>
    </source>
</evidence>
<organism evidence="2 3">
    <name type="scientific">Frondihabitans sucicola</name>
    <dbReference type="NCBI Taxonomy" id="1268041"/>
    <lineage>
        <taxon>Bacteria</taxon>
        <taxon>Bacillati</taxon>
        <taxon>Actinomycetota</taxon>
        <taxon>Actinomycetes</taxon>
        <taxon>Micrococcales</taxon>
        <taxon>Microbacteriaceae</taxon>
        <taxon>Frondihabitans</taxon>
    </lineage>
</organism>
<gene>
    <name evidence="2" type="ORF">GCM10025867_09350</name>
</gene>
<feature type="compositionally biased region" description="Basic and acidic residues" evidence="1">
    <location>
        <begin position="1"/>
        <end position="10"/>
    </location>
</feature>
<reference evidence="3" key="1">
    <citation type="journal article" date="2019" name="Int. J. Syst. Evol. Microbiol.">
        <title>The Global Catalogue of Microorganisms (GCM) 10K type strain sequencing project: providing services to taxonomists for standard genome sequencing and annotation.</title>
        <authorList>
            <consortium name="The Broad Institute Genomics Platform"/>
            <consortium name="The Broad Institute Genome Sequencing Center for Infectious Disease"/>
            <person name="Wu L."/>
            <person name="Ma J."/>
        </authorList>
    </citation>
    <scope>NUCLEOTIDE SEQUENCE [LARGE SCALE GENOMIC DNA]</scope>
    <source>
        <strain evidence="3">NBRC 108728</strain>
    </source>
</reference>
<evidence type="ECO:0000256" key="1">
    <source>
        <dbReference type="SAM" id="MobiDB-lite"/>
    </source>
</evidence>
<dbReference type="EMBL" id="AP027732">
    <property type="protein sequence ID" value="BDZ48694.1"/>
    <property type="molecule type" value="Genomic_DNA"/>
</dbReference>